<name>A0A1I7X4W7_HETBA</name>
<protein>
    <submittedName>
        <fullName evidence="3">TPR_REGION domain-containing protein</fullName>
    </submittedName>
</protein>
<evidence type="ECO:0000313" key="3">
    <source>
        <dbReference type="WBParaSite" id="Hba_12465"/>
    </source>
</evidence>
<evidence type="ECO:0000256" key="1">
    <source>
        <dbReference type="SAM" id="Phobius"/>
    </source>
</evidence>
<keyword evidence="1" id="KW-1133">Transmembrane helix</keyword>
<dbReference type="WBParaSite" id="Hba_12465">
    <property type="protein sequence ID" value="Hba_12465"/>
    <property type="gene ID" value="Hba_12465"/>
</dbReference>
<reference evidence="3" key="1">
    <citation type="submission" date="2016-11" db="UniProtKB">
        <authorList>
            <consortium name="WormBaseParasite"/>
        </authorList>
    </citation>
    <scope>IDENTIFICATION</scope>
</reference>
<organism evidence="2 3">
    <name type="scientific">Heterorhabditis bacteriophora</name>
    <name type="common">Entomopathogenic nematode worm</name>
    <dbReference type="NCBI Taxonomy" id="37862"/>
    <lineage>
        <taxon>Eukaryota</taxon>
        <taxon>Metazoa</taxon>
        <taxon>Ecdysozoa</taxon>
        <taxon>Nematoda</taxon>
        <taxon>Chromadorea</taxon>
        <taxon>Rhabditida</taxon>
        <taxon>Rhabditina</taxon>
        <taxon>Rhabditomorpha</taxon>
        <taxon>Strongyloidea</taxon>
        <taxon>Heterorhabditidae</taxon>
        <taxon>Heterorhabditis</taxon>
    </lineage>
</organism>
<sequence length="152" mass="17654">MPIEEKDKDGLRPIELAIKAKNRSALETLLKSLYVIHFFLLIYQLNWYDFSVLRPRFMRLKMQILLAAARIHRKESRLDRAVDMCSEAATHADTEDLLFEVLLLRAKCHFDRHDVDKARSDVRAATQLRPGDDEARHLLNTLSLPNTNTSKL</sequence>
<keyword evidence="2" id="KW-1185">Reference proteome</keyword>
<evidence type="ECO:0000313" key="2">
    <source>
        <dbReference type="Proteomes" id="UP000095283"/>
    </source>
</evidence>
<accession>A0A1I7X4W7</accession>
<proteinExistence type="predicted"/>
<keyword evidence="1" id="KW-0812">Transmembrane</keyword>
<dbReference type="InterPro" id="IPR011990">
    <property type="entry name" value="TPR-like_helical_dom_sf"/>
</dbReference>
<dbReference type="Gene3D" id="1.25.40.10">
    <property type="entry name" value="Tetratricopeptide repeat domain"/>
    <property type="match status" value="1"/>
</dbReference>
<dbReference type="SUPFAM" id="SSF48452">
    <property type="entry name" value="TPR-like"/>
    <property type="match status" value="1"/>
</dbReference>
<feature type="transmembrane region" description="Helical" evidence="1">
    <location>
        <begin position="33"/>
        <end position="53"/>
    </location>
</feature>
<dbReference type="Proteomes" id="UP000095283">
    <property type="component" value="Unplaced"/>
</dbReference>
<keyword evidence="1" id="KW-0472">Membrane</keyword>
<dbReference type="AlphaFoldDB" id="A0A1I7X4W7"/>